<proteinExistence type="predicted"/>
<dbReference type="EMBL" id="JAEPES010000001">
    <property type="protein sequence ID" value="MBK4346932.1"/>
    <property type="molecule type" value="Genomic_DNA"/>
</dbReference>
<evidence type="ECO:0000313" key="2">
    <source>
        <dbReference type="EMBL" id="MBK4346932.1"/>
    </source>
</evidence>
<name>A0A934SL60_9MICO</name>
<evidence type="ECO:0000256" key="1">
    <source>
        <dbReference type="SAM" id="MobiDB-lite"/>
    </source>
</evidence>
<dbReference type="AlphaFoldDB" id="A0A934SL60"/>
<feature type="compositionally biased region" description="Acidic residues" evidence="1">
    <location>
        <begin position="36"/>
        <end position="50"/>
    </location>
</feature>
<feature type="region of interest" description="Disordered" evidence="1">
    <location>
        <begin position="1"/>
        <end position="84"/>
    </location>
</feature>
<evidence type="ECO:0000313" key="4">
    <source>
        <dbReference type="Proteomes" id="UP000636458"/>
    </source>
</evidence>
<dbReference type="EMBL" id="JAEPES010000003">
    <property type="protein sequence ID" value="MBK4347945.1"/>
    <property type="molecule type" value="Genomic_DNA"/>
</dbReference>
<evidence type="ECO:0000313" key="3">
    <source>
        <dbReference type="EMBL" id="MBK4347945.1"/>
    </source>
</evidence>
<accession>A0A934SL60</accession>
<gene>
    <name evidence="2" type="ORF">IV501_04740</name>
    <name evidence="3" type="ORF">IV501_09885</name>
</gene>
<organism evidence="2 4">
    <name type="scientific">Lacisediminihabitans changchengi</name>
    <dbReference type="NCBI Taxonomy" id="2787634"/>
    <lineage>
        <taxon>Bacteria</taxon>
        <taxon>Bacillati</taxon>
        <taxon>Actinomycetota</taxon>
        <taxon>Actinomycetes</taxon>
        <taxon>Micrococcales</taxon>
        <taxon>Microbacteriaceae</taxon>
        <taxon>Lacisediminihabitans</taxon>
    </lineage>
</organism>
<keyword evidence="4" id="KW-1185">Reference proteome</keyword>
<reference evidence="2" key="1">
    <citation type="submission" date="2021-01" db="EMBL/GenBank/DDBJ databases">
        <title>Lacisediminihabitans sp. nov. strain G11-30, isolated from Antarctic Soil.</title>
        <authorList>
            <person name="Li J."/>
        </authorList>
    </citation>
    <scope>NUCLEOTIDE SEQUENCE</scope>
    <source>
        <strain evidence="2">G11-30</strain>
    </source>
</reference>
<protein>
    <submittedName>
        <fullName evidence="2">Uncharacterized protein</fullName>
    </submittedName>
</protein>
<feature type="compositionally biased region" description="Polar residues" evidence="1">
    <location>
        <begin position="1"/>
        <end position="18"/>
    </location>
</feature>
<dbReference type="RefSeq" id="WP_200555214.1">
    <property type="nucleotide sequence ID" value="NZ_JAEPES010000001.1"/>
</dbReference>
<sequence length="84" mass="8875">MSDTDGTQPSEQNPSPQIQADIADLEARGSLRLPDPPDDEPLTDDDELTDDGATSTGDSEFDHSDPSSEPDLESGDSGGFVDPR</sequence>
<comment type="caution">
    <text evidence="2">The sequence shown here is derived from an EMBL/GenBank/DDBJ whole genome shotgun (WGS) entry which is preliminary data.</text>
</comment>
<dbReference type="Proteomes" id="UP000636458">
    <property type="component" value="Unassembled WGS sequence"/>
</dbReference>